<comment type="similarity">
    <text evidence="1 7">Belongs to the peptidase S11 family.</text>
</comment>
<sequence length="364" mass="40495">MRKIVISTMGTVLSLGLLTQTVAAEEPTVTSETAILISKKSGEVLYAKQADKQMYPASITKILTGIMAIEQGDLDEVVTVSEDAVDVIGTTVFLLEDEEMELEQLIQGLLINSGNDAGSAIAEHLAGSEEAFAQEMNEFLEDEIGVTNTHFTNPHGLYNANHYTTAYDMAKITQYALNNETFREIVGTEELDWEGESWETTLYNHHQLVRDHDEITGVKNGFVSQSGFTLVTSAETEDDEWIVVTLNAPSSQAAYSDARSLLSYGTEHFSTNELEAGKVFEDEDGQQYELEQDAYVTFGDRDDLEVTVLGQRLVITEGETIRLVEELSLIEEEKKEAETGTDVEEAIDTSEPNFLDRLLRFFHF</sequence>
<keyword evidence="3 10" id="KW-0378">Hydrolase</keyword>
<dbReference type="RefSeq" id="WP_204466133.1">
    <property type="nucleotide sequence ID" value="NZ_JAFBCV010000005.1"/>
</dbReference>
<organism evidence="10 11">
    <name type="scientific">Shouchella xiaoxiensis</name>
    <dbReference type="NCBI Taxonomy" id="766895"/>
    <lineage>
        <taxon>Bacteria</taxon>
        <taxon>Bacillati</taxon>
        <taxon>Bacillota</taxon>
        <taxon>Bacilli</taxon>
        <taxon>Bacillales</taxon>
        <taxon>Bacillaceae</taxon>
        <taxon>Shouchella</taxon>
    </lineage>
</organism>
<keyword evidence="5" id="KW-0573">Peptidoglycan synthesis</keyword>
<dbReference type="InterPro" id="IPR001967">
    <property type="entry name" value="Peptidase_S11_N"/>
</dbReference>
<evidence type="ECO:0000313" key="10">
    <source>
        <dbReference type="EMBL" id="MBM7838843.1"/>
    </source>
</evidence>
<keyword evidence="4" id="KW-0133">Cell shape</keyword>
<evidence type="ECO:0000256" key="8">
    <source>
        <dbReference type="SAM" id="SignalP"/>
    </source>
</evidence>
<proteinExistence type="inferred from homology"/>
<accession>A0ABS2STK5</accession>
<reference evidence="10" key="1">
    <citation type="submission" date="2021-01" db="EMBL/GenBank/DDBJ databases">
        <title>Genomic Encyclopedia of Type Strains, Phase IV (KMG-IV): sequencing the most valuable type-strain genomes for metagenomic binning, comparative biology and taxonomic classification.</title>
        <authorList>
            <person name="Goeker M."/>
        </authorList>
    </citation>
    <scope>NUCLEOTIDE SEQUENCE</scope>
    <source>
        <strain evidence="10">DSM 21943</strain>
    </source>
</reference>
<evidence type="ECO:0000256" key="6">
    <source>
        <dbReference type="ARBA" id="ARBA00023316"/>
    </source>
</evidence>
<evidence type="ECO:0000256" key="3">
    <source>
        <dbReference type="ARBA" id="ARBA00022801"/>
    </source>
</evidence>
<dbReference type="EC" id="3.4.16.4" evidence="10"/>
<dbReference type="InterPro" id="IPR018044">
    <property type="entry name" value="Peptidase_S11"/>
</dbReference>
<evidence type="ECO:0000256" key="7">
    <source>
        <dbReference type="RuleBase" id="RU004016"/>
    </source>
</evidence>
<dbReference type="InterPro" id="IPR012338">
    <property type="entry name" value="Beta-lactam/transpept-like"/>
</dbReference>
<dbReference type="SUPFAM" id="SSF56601">
    <property type="entry name" value="beta-lactamase/transpeptidase-like"/>
    <property type="match status" value="1"/>
</dbReference>
<keyword evidence="10" id="KW-0645">Protease</keyword>
<keyword evidence="2 8" id="KW-0732">Signal</keyword>
<dbReference type="GO" id="GO:0009002">
    <property type="term" value="F:serine-type D-Ala-D-Ala carboxypeptidase activity"/>
    <property type="evidence" value="ECO:0007669"/>
    <property type="project" value="UniProtKB-EC"/>
</dbReference>
<dbReference type="Gene3D" id="3.40.710.10">
    <property type="entry name" value="DD-peptidase/beta-lactamase superfamily"/>
    <property type="match status" value="1"/>
</dbReference>
<dbReference type="Pfam" id="PF00768">
    <property type="entry name" value="Peptidase_S11"/>
    <property type="match status" value="1"/>
</dbReference>
<evidence type="ECO:0000256" key="1">
    <source>
        <dbReference type="ARBA" id="ARBA00007164"/>
    </source>
</evidence>
<dbReference type="PANTHER" id="PTHR21581">
    <property type="entry name" value="D-ALANYL-D-ALANINE CARBOXYPEPTIDASE"/>
    <property type="match status" value="1"/>
</dbReference>
<feature type="chain" id="PRO_5045166605" evidence="8">
    <location>
        <begin position="24"/>
        <end position="364"/>
    </location>
</feature>
<evidence type="ECO:0000256" key="5">
    <source>
        <dbReference type="ARBA" id="ARBA00022984"/>
    </source>
</evidence>
<keyword evidence="6" id="KW-0961">Cell wall biogenesis/degradation</keyword>
<dbReference type="Proteomes" id="UP001179280">
    <property type="component" value="Unassembled WGS sequence"/>
</dbReference>
<gene>
    <name evidence="10" type="ORF">JOC54_002102</name>
</gene>
<dbReference type="PANTHER" id="PTHR21581:SF6">
    <property type="entry name" value="TRAFFICKING PROTEIN PARTICLE COMPLEX SUBUNIT 12"/>
    <property type="match status" value="1"/>
</dbReference>
<evidence type="ECO:0000259" key="9">
    <source>
        <dbReference type="Pfam" id="PF00768"/>
    </source>
</evidence>
<evidence type="ECO:0000256" key="4">
    <source>
        <dbReference type="ARBA" id="ARBA00022960"/>
    </source>
</evidence>
<dbReference type="PRINTS" id="PR00725">
    <property type="entry name" value="DADACBPTASE1"/>
</dbReference>
<keyword evidence="10" id="KW-0121">Carboxypeptidase</keyword>
<protein>
    <submittedName>
        <fullName evidence="10">D-alanyl-D-alanine carboxypeptidase/D-alanyl-D-alanine carboxypeptidase (Penicillin-binding protein 5/6)</fullName>
        <ecNumber evidence="10">3.4.16.4</ecNumber>
    </submittedName>
</protein>
<name>A0ABS2STK5_9BACI</name>
<feature type="signal peptide" evidence="8">
    <location>
        <begin position="1"/>
        <end position="23"/>
    </location>
</feature>
<evidence type="ECO:0000256" key="2">
    <source>
        <dbReference type="ARBA" id="ARBA00022729"/>
    </source>
</evidence>
<dbReference type="EMBL" id="JAFBCV010000005">
    <property type="protein sequence ID" value="MBM7838843.1"/>
    <property type="molecule type" value="Genomic_DNA"/>
</dbReference>
<comment type="caution">
    <text evidence="10">The sequence shown here is derived from an EMBL/GenBank/DDBJ whole genome shotgun (WGS) entry which is preliminary data.</text>
</comment>
<evidence type="ECO:0000313" key="11">
    <source>
        <dbReference type="Proteomes" id="UP001179280"/>
    </source>
</evidence>
<keyword evidence="11" id="KW-1185">Reference proteome</keyword>
<feature type="domain" description="Peptidase S11 D-alanyl-D-alanine carboxypeptidase A N-terminal" evidence="9">
    <location>
        <begin position="22"/>
        <end position="249"/>
    </location>
</feature>